<evidence type="ECO:0000256" key="20">
    <source>
        <dbReference type="SAM" id="Phobius"/>
    </source>
</evidence>
<keyword evidence="8" id="KW-0732">Signal</keyword>
<dbReference type="PROSITE" id="PS00108">
    <property type="entry name" value="PROTEIN_KINASE_ST"/>
    <property type="match status" value="1"/>
</dbReference>
<dbReference type="SUPFAM" id="SSF52058">
    <property type="entry name" value="L domain-like"/>
    <property type="match status" value="1"/>
</dbReference>
<keyword evidence="14 20" id="KW-0472">Membrane</keyword>
<evidence type="ECO:0000256" key="5">
    <source>
        <dbReference type="ARBA" id="ARBA00022614"/>
    </source>
</evidence>
<dbReference type="GO" id="GO:0016020">
    <property type="term" value="C:membrane"/>
    <property type="evidence" value="ECO:0007669"/>
    <property type="project" value="UniProtKB-SubCell"/>
</dbReference>
<dbReference type="FunFam" id="1.10.510.10:FF:000044">
    <property type="entry name" value="Putative LRR receptor-like serine/threonine-protein kinase"/>
    <property type="match status" value="1"/>
</dbReference>
<dbReference type="FunFam" id="2.60.120.430:FF:000004">
    <property type="entry name" value="Putative leucine-rich repeat receptor-like serine/threonine-protein kinase"/>
    <property type="match status" value="1"/>
</dbReference>
<dbReference type="InterPro" id="IPR001611">
    <property type="entry name" value="Leu-rich_rpt"/>
</dbReference>
<evidence type="ECO:0000256" key="19">
    <source>
        <dbReference type="PROSITE-ProRule" id="PRU10141"/>
    </source>
</evidence>
<dbReference type="Pfam" id="PF11721">
    <property type="entry name" value="Malectin"/>
    <property type="match status" value="1"/>
</dbReference>
<evidence type="ECO:0000256" key="10">
    <source>
        <dbReference type="ARBA" id="ARBA00022741"/>
    </source>
</evidence>
<dbReference type="AlphaFoldDB" id="A0AAW1XJB9"/>
<keyword evidence="3" id="KW-0723">Serine/threonine-protein kinase</keyword>
<dbReference type="InterPro" id="IPR017441">
    <property type="entry name" value="Protein_kinase_ATP_BS"/>
</dbReference>
<comment type="catalytic activity">
    <reaction evidence="17">
        <text>L-threonyl-[protein] + ATP = O-phospho-L-threonyl-[protein] + ADP + H(+)</text>
        <dbReference type="Rhea" id="RHEA:46608"/>
        <dbReference type="Rhea" id="RHEA-COMP:11060"/>
        <dbReference type="Rhea" id="RHEA-COMP:11605"/>
        <dbReference type="ChEBI" id="CHEBI:15378"/>
        <dbReference type="ChEBI" id="CHEBI:30013"/>
        <dbReference type="ChEBI" id="CHEBI:30616"/>
        <dbReference type="ChEBI" id="CHEBI:61977"/>
        <dbReference type="ChEBI" id="CHEBI:456216"/>
        <dbReference type="EC" id="2.7.11.1"/>
    </reaction>
</comment>
<keyword evidence="23" id="KW-1185">Reference proteome</keyword>
<dbReference type="Gene3D" id="1.10.510.10">
    <property type="entry name" value="Transferase(Phosphotransferase) domain 1"/>
    <property type="match status" value="1"/>
</dbReference>
<dbReference type="SMART" id="SM00220">
    <property type="entry name" value="S_TKc"/>
    <property type="match status" value="1"/>
</dbReference>
<feature type="domain" description="Protein kinase" evidence="21">
    <location>
        <begin position="660"/>
        <end position="940"/>
    </location>
</feature>
<dbReference type="InterPro" id="IPR000719">
    <property type="entry name" value="Prot_kinase_dom"/>
</dbReference>
<evidence type="ECO:0000256" key="2">
    <source>
        <dbReference type="ARBA" id="ARBA00012513"/>
    </source>
</evidence>
<gene>
    <name evidence="22" type="ORF">M0R45_013496</name>
</gene>
<dbReference type="CDD" id="cd14066">
    <property type="entry name" value="STKc_IRAK"/>
    <property type="match status" value="1"/>
</dbReference>
<dbReference type="Pfam" id="PF07714">
    <property type="entry name" value="PK_Tyr_Ser-Thr"/>
    <property type="match status" value="1"/>
</dbReference>
<dbReference type="InterPro" id="IPR008271">
    <property type="entry name" value="Ser/Thr_kinase_AS"/>
</dbReference>
<keyword evidence="16" id="KW-0325">Glycoprotein</keyword>
<evidence type="ECO:0000313" key="22">
    <source>
        <dbReference type="EMBL" id="KAK9936667.1"/>
    </source>
</evidence>
<protein>
    <recommendedName>
        <fullName evidence="2">non-specific serine/threonine protein kinase</fullName>
        <ecNumber evidence="2">2.7.11.1</ecNumber>
    </recommendedName>
</protein>
<evidence type="ECO:0000256" key="4">
    <source>
        <dbReference type="ARBA" id="ARBA00022553"/>
    </source>
</evidence>
<keyword evidence="6" id="KW-0808">Transferase</keyword>
<evidence type="ECO:0000256" key="6">
    <source>
        <dbReference type="ARBA" id="ARBA00022679"/>
    </source>
</evidence>
<dbReference type="PANTHER" id="PTHR48006">
    <property type="entry name" value="LEUCINE-RICH REPEAT-CONTAINING PROTEIN DDB_G0281931-RELATED"/>
    <property type="match status" value="1"/>
</dbReference>
<dbReference type="InterPro" id="IPR011009">
    <property type="entry name" value="Kinase-like_dom_sf"/>
</dbReference>
<dbReference type="PROSITE" id="PS50011">
    <property type="entry name" value="PROTEIN_KINASE_DOM"/>
    <property type="match status" value="1"/>
</dbReference>
<dbReference type="EC" id="2.7.11.1" evidence="2"/>
<evidence type="ECO:0000256" key="18">
    <source>
        <dbReference type="ARBA" id="ARBA00048679"/>
    </source>
</evidence>
<organism evidence="22 23">
    <name type="scientific">Rubus argutus</name>
    <name type="common">Southern blackberry</name>
    <dbReference type="NCBI Taxonomy" id="59490"/>
    <lineage>
        <taxon>Eukaryota</taxon>
        <taxon>Viridiplantae</taxon>
        <taxon>Streptophyta</taxon>
        <taxon>Embryophyta</taxon>
        <taxon>Tracheophyta</taxon>
        <taxon>Spermatophyta</taxon>
        <taxon>Magnoliopsida</taxon>
        <taxon>eudicotyledons</taxon>
        <taxon>Gunneridae</taxon>
        <taxon>Pentapetalae</taxon>
        <taxon>rosids</taxon>
        <taxon>fabids</taxon>
        <taxon>Rosales</taxon>
        <taxon>Rosaceae</taxon>
        <taxon>Rosoideae</taxon>
        <taxon>Rosoideae incertae sedis</taxon>
        <taxon>Rubus</taxon>
    </lineage>
</organism>
<evidence type="ECO:0000259" key="21">
    <source>
        <dbReference type="PROSITE" id="PS50011"/>
    </source>
</evidence>
<evidence type="ECO:0000256" key="13">
    <source>
        <dbReference type="ARBA" id="ARBA00022989"/>
    </source>
</evidence>
<evidence type="ECO:0000256" key="7">
    <source>
        <dbReference type="ARBA" id="ARBA00022692"/>
    </source>
</evidence>
<evidence type="ECO:0000256" key="11">
    <source>
        <dbReference type="ARBA" id="ARBA00022777"/>
    </source>
</evidence>
<sequence length="995" mass="110074">MAKPSNIKKLISSSYVAVLVVLICIGSVKSQAQSGTLAADEVEALREIAEQLNKKDWNFGDPCSNIPTFSSPHTDQYNNTLVCNCSFSGNVCHIESIILTGQDLDGVLPPALAKLPYLKQVNLGQNDLSGSIPREWASTKLEFLVLSVNNLSGPIPGYLGNITTLQALALESNLFSGPVPSELGKLINMEILYLRANNLTGELPVALTNLTKLKVLQIGSNNFTGRIPDYFQSWKDLHTLEMQASGLEGPLPSSLSALKNMTDLRIGDLSGESSDFPNLSNMTNMQKLILRSCNITGEIPDYISNMTNLVVLDLSFNRLEGTIPNFANIMQLSTIYLTSNLLTGLPDWIKSRDSRYNIDVSYNNFSQSSVPTDCRGTLNWFRGISQQNNKILSNCLNSCSKYSLHINCGGKQTTVGSIKYEGDEASGGAATFVQATPNWGFSSTGDFVDTWSSNNDYIANNVSILKMNNSDLYRTARLSPLSLTYYAHCLGNGNYTVKLHFAEIVLRHNRSYYGVGRRMFDVYIQDKLVLKNFDIRKEALGVDKEVIKVFKAVVNVKTLEIRFHWAGRGTTNVPQRGKYGSLISAISVQSDFTPPDDSKRKIYIVVGVVSAVCLIFFVFVILWSKGCFGGKTTREEELRGLDLQTGFFRFKQIKAATNNFNAANKLGEGGFGAVYKGELLDGSFIAVKQLSSKSKQGNREFVNEIGMMSALQHPNLVKLYGCCTEGNQLLLVYEYMENNSLSHVLFGSEEGPRKLDWPTRQKICVGIARGLAFLHDGTLKIVHRDIKTTNILLDRDLNAKIADFGLAKLDEEEHTHISTRVAGTIGYMAPEYALWGYLTDKADVYSFGVVALELVSGKNNIKYRPNENFVCLVDWALVLQQKGNLMELLDPKLGSGVNKEEALRMIKVALLCANSSPALRPTMSEVVSMLEGRTDVHEVTVNPSIYDDEMRFRAFTDDSDPNMQESFQETQSFIHSSDTKWTASSSSSVQNSDMV</sequence>
<evidence type="ECO:0000256" key="3">
    <source>
        <dbReference type="ARBA" id="ARBA00022527"/>
    </source>
</evidence>
<dbReference type="Gene3D" id="2.60.120.430">
    <property type="entry name" value="Galactose-binding lectin"/>
    <property type="match status" value="1"/>
</dbReference>
<evidence type="ECO:0000256" key="16">
    <source>
        <dbReference type="ARBA" id="ARBA00023180"/>
    </source>
</evidence>
<dbReference type="EMBL" id="JBEDUW010000003">
    <property type="protein sequence ID" value="KAK9936667.1"/>
    <property type="molecule type" value="Genomic_DNA"/>
</dbReference>
<dbReference type="InterPro" id="IPR055414">
    <property type="entry name" value="LRR_R13L4/SHOC2-like"/>
</dbReference>
<dbReference type="InterPro" id="IPR051824">
    <property type="entry name" value="LRR_Rcpt-Like_S/T_Kinase"/>
</dbReference>
<evidence type="ECO:0000256" key="9">
    <source>
        <dbReference type="ARBA" id="ARBA00022737"/>
    </source>
</evidence>
<dbReference type="SUPFAM" id="SSF56112">
    <property type="entry name" value="Protein kinase-like (PK-like)"/>
    <property type="match status" value="1"/>
</dbReference>
<evidence type="ECO:0000256" key="17">
    <source>
        <dbReference type="ARBA" id="ARBA00047899"/>
    </source>
</evidence>
<keyword evidence="4" id="KW-0597">Phosphoprotein</keyword>
<dbReference type="Gene3D" id="3.80.10.10">
    <property type="entry name" value="Ribonuclease Inhibitor"/>
    <property type="match status" value="2"/>
</dbReference>
<reference evidence="22 23" key="1">
    <citation type="journal article" date="2023" name="G3 (Bethesda)">
        <title>A chromosome-length genome assembly and annotation of blackberry (Rubus argutus, cv. 'Hillquist').</title>
        <authorList>
            <person name="Bruna T."/>
            <person name="Aryal R."/>
            <person name="Dudchenko O."/>
            <person name="Sargent D.J."/>
            <person name="Mead D."/>
            <person name="Buti M."/>
            <person name="Cavallini A."/>
            <person name="Hytonen T."/>
            <person name="Andres J."/>
            <person name="Pham M."/>
            <person name="Weisz D."/>
            <person name="Mascagni F."/>
            <person name="Usai G."/>
            <person name="Natali L."/>
            <person name="Bassil N."/>
            <person name="Fernandez G.E."/>
            <person name="Lomsadze A."/>
            <person name="Armour M."/>
            <person name="Olukolu B."/>
            <person name="Poorten T."/>
            <person name="Britton C."/>
            <person name="Davik J."/>
            <person name="Ashrafi H."/>
            <person name="Aiden E.L."/>
            <person name="Borodovsky M."/>
            <person name="Worthington M."/>
        </authorList>
    </citation>
    <scope>NUCLEOTIDE SEQUENCE [LARGE SCALE GENOMIC DNA]</scope>
    <source>
        <strain evidence="22">PI 553951</strain>
    </source>
</reference>
<dbReference type="InterPro" id="IPR032675">
    <property type="entry name" value="LRR_dom_sf"/>
</dbReference>
<dbReference type="InterPro" id="IPR001245">
    <property type="entry name" value="Ser-Thr/Tyr_kinase_cat_dom"/>
</dbReference>
<evidence type="ECO:0000256" key="1">
    <source>
        <dbReference type="ARBA" id="ARBA00004479"/>
    </source>
</evidence>
<keyword evidence="15" id="KW-0675">Receptor</keyword>
<comment type="catalytic activity">
    <reaction evidence="18">
        <text>L-seryl-[protein] + ATP = O-phospho-L-seryl-[protein] + ADP + H(+)</text>
        <dbReference type="Rhea" id="RHEA:17989"/>
        <dbReference type="Rhea" id="RHEA-COMP:9863"/>
        <dbReference type="Rhea" id="RHEA-COMP:11604"/>
        <dbReference type="ChEBI" id="CHEBI:15378"/>
        <dbReference type="ChEBI" id="CHEBI:29999"/>
        <dbReference type="ChEBI" id="CHEBI:30616"/>
        <dbReference type="ChEBI" id="CHEBI:83421"/>
        <dbReference type="ChEBI" id="CHEBI:456216"/>
        <dbReference type="EC" id="2.7.11.1"/>
    </reaction>
</comment>
<dbReference type="PROSITE" id="PS00107">
    <property type="entry name" value="PROTEIN_KINASE_ATP"/>
    <property type="match status" value="1"/>
</dbReference>
<dbReference type="Gene3D" id="3.30.200.20">
    <property type="entry name" value="Phosphorylase Kinase, domain 1"/>
    <property type="match status" value="1"/>
</dbReference>
<dbReference type="InterPro" id="IPR021720">
    <property type="entry name" value="Malectin_dom"/>
</dbReference>
<keyword evidence="7 20" id="KW-0812">Transmembrane</keyword>
<evidence type="ECO:0000256" key="14">
    <source>
        <dbReference type="ARBA" id="ARBA00023136"/>
    </source>
</evidence>
<keyword evidence="9" id="KW-0677">Repeat</keyword>
<keyword evidence="11" id="KW-0418">Kinase</keyword>
<dbReference type="PANTHER" id="PTHR48006:SF66">
    <property type="entry name" value="PROTEIN KINASE DOMAIN-CONTAINING PROTEIN"/>
    <property type="match status" value="1"/>
</dbReference>
<comment type="subcellular location">
    <subcellularLocation>
        <location evidence="1">Membrane</location>
        <topology evidence="1">Single-pass type I membrane protein</topology>
    </subcellularLocation>
</comment>
<evidence type="ECO:0000313" key="23">
    <source>
        <dbReference type="Proteomes" id="UP001457282"/>
    </source>
</evidence>
<keyword evidence="13 20" id="KW-1133">Transmembrane helix</keyword>
<dbReference type="PROSITE" id="PS51450">
    <property type="entry name" value="LRR"/>
    <property type="match status" value="1"/>
</dbReference>
<dbReference type="FunFam" id="3.80.10.10:FF:000041">
    <property type="entry name" value="LRR receptor-like serine/threonine-protein kinase ERECTA"/>
    <property type="match status" value="2"/>
</dbReference>
<evidence type="ECO:0000256" key="15">
    <source>
        <dbReference type="ARBA" id="ARBA00023170"/>
    </source>
</evidence>
<dbReference type="GO" id="GO:0005524">
    <property type="term" value="F:ATP binding"/>
    <property type="evidence" value="ECO:0007669"/>
    <property type="project" value="UniProtKB-UniRule"/>
</dbReference>
<accession>A0AAW1XJB9</accession>
<dbReference type="FunFam" id="3.30.200.20:FF:000217">
    <property type="entry name" value="probable LRR receptor-like serine/threonine-protein kinase At1g53430"/>
    <property type="match status" value="1"/>
</dbReference>
<evidence type="ECO:0000256" key="12">
    <source>
        <dbReference type="ARBA" id="ARBA00022840"/>
    </source>
</evidence>
<proteinExistence type="predicted"/>
<keyword evidence="12 19" id="KW-0067">ATP-binding</keyword>
<keyword evidence="10 19" id="KW-0547">Nucleotide-binding</keyword>
<dbReference type="Pfam" id="PF23598">
    <property type="entry name" value="LRR_14"/>
    <property type="match status" value="1"/>
</dbReference>
<feature type="binding site" evidence="19">
    <location>
        <position position="688"/>
    </location>
    <ligand>
        <name>ATP</name>
        <dbReference type="ChEBI" id="CHEBI:30616"/>
    </ligand>
</feature>
<dbReference type="Proteomes" id="UP001457282">
    <property type="component" value="Unassembled WGS sequence"/>
</dbReference>
<name>A0AAW1XJB9_RUBAR</name>
<keyword evidence="5" id="KW-0433">Leucine-rich repeat</keyword>
<dbReference type="GO" id="GO:0004674">
    <property type="term" value="F:protein serine/threonine kinase activity"/>
    <property type="evidence" value="ECO:0007669"/>
    <property type="project" value="UniProtKB-KW"/>
</dbReference>
<comment type="caution">
    <text evidence="22">The sequence shown here is derived from an EMBL/GenBank/DDBJ whole genome shotgun (WGS) entry which is preliminary data.</text>
</comment>
<feature type="transmembrane region" description="Helical" evidence="20">
    <location>
        <begin position="602"/>
        <end position="624"/>
    </location>
</feature>
<evidence type="ECO:0000256" key="8">
    <source>
        <dbReference type="ARBA" id="ARBA00022729"/>
    </source>
</evidence>